<dbReference type="InterPro" id="IPR036388">
    <property type="entry name" value="WH-like_DNA-bd_sf"/>
</dbReference>
<comment type="caution">
    <text evidence="11">The sequence shown here is derived from an EMBL/GenBank/DDBJ whole genome shotgun (WGS) entry which is preliminary data.</text>
</comment>
<keyword evidence="5 8" id="KW-0227">DNA damage</keyword>
<dbReference type="EMBL" id="JBHSWH010000001">
    <property type="protein sequence ID" value="MFC6705312.1"/>
    <property type="molecule type" value="Genomic_DNA"/>
</dbReference>
<evidence type="ECO:0000256" key="3">
    <source>
        <dbReference type="ARBA" id="ARBA00022603"/>
    </source>
</evidence>
<dbReference type="SUPFAM" id="SSF46767">
    <property type="entry name" value="Methylated DNA-protein cysteine methyltransferase, C-terminal domain"/>
    <property type="match status" value="1"/>
</dbReference>
<dbReference type="Gene3D" id="1.10.10.10">
    <property type="entry name" value="Winged helix-like DNA-binding domain superfamily/Winged helix DNA-binding domain"/>
    <property type="match status" value="1"/>
</dbReference>
<organism evidence="11 12">
    <name type="scientific">Flexivirga alba</name>
    <dbReference type="NCBI Taxonomy" id="702742"/>
    <lineage>
        <taxon>Bacteria</taxon>
        <taxon>Bacillati</taxon>
        <taxon>Actinomycetota</taxon>
        <taxon>Actinomycetes</taxon>
        <taxon>Micrococcales</taxon>
        <taxon>Dermacoccaceae</taxon>
        <taxon>Flexivirga</taxon>
    </lineage>
</organism>
<dbReference type="InterPro" id="IPR014048">
    <property type="entry name" value="MethylDNA_cys_MeTrfase_DNA-bd"/>
</dbReference>
<dbReference type="CDD" id="cd06445">
    <property type="entry name" value="ATase"/>
    <property type="match status" value="1"/>
</dbReference>
<keyword evidence="12" id="KW-1185">Reference proteome</keyword>
<dbReference type="EC" id="2.1.1.63" evidence="8"/>
<feature type="active site" description="Nucleophile; methyl group acceptor" evidence="8">
    <location>
        <position position="174"/>
    </location>
</feature>
<dbReference type="PROSITE" id="PS00374">
    <property type="entry name" value="MGMT"/>
    <property type="match status" value="1"/>
</dbReference>
<evidence type="ECO:0000256" key="6">
    <source>
        <dbReference type="ARBA" id="ARBA00023204"/>
    </source>
</evidence>
<dbReference type="Gene3D" id="3.30.160.70">
    <property type="entry name" value="Methylated DNA-protein cysteine methyltransferase domain"/>
    <property type="match status" value="1"/>
</dbReference>
<evidence type="ECO:0000256" key="1">
    <source>
        <dbReference type="ARBA" id="ARBA00001286"/>
    </source>
</evidence>
<keyword evidence="3 8" id="KW-0489">Methyltransferase</keyword>
<dbReference type="Proteomes" id="UP001596298">
    <property type="component" value="Unassembled WGS sequence"/>
</dbReference>
<name>A0ABW2AES1_9MICO</name>
<evidence type="ECO:0000313" key="12">
    <source>
        <dbReference type="Proteomes" id="UP001596298"/>
    </source>
</evidence>
<evidence type="ECO:0000259" key="9">
    <source>
        <dbReference type="Pfam" id="PF01035"/>
    </source>
</evidence>
<evidence type="ECO:0000313" key="11">
    <source>
        <dbReference type="EMBL" id="MFC6705312.1"/>
    </source>
</evidence>
<dbReference type="Pfam" id="PF02870">
    <property type="entry name" value="Methyltransf_1N"/>
    <property type="match status" value="1"/>
</dbReference>
<protein>
    <recommendedName>
        <fullName evidence="8">Methylated-DNA--protein-cysteine methyltransferase</fullName>
        <ecNumber evidence="8">2.1.1.63</ecNumber>
    </recommendedName>
    <alternativeName>
        <fullName evidence="8">6-O-methylguanine-DNA methyltransferase</fullName>
        <shortName evidence="8">MGMT</shortName>
    </alternativeName>
    <alternativeName>
        <fullName evidence="8">O-6-methylguanine-DNA-alkyltransferase</fullName>
    </alternativeName>
</protein>
<sequence>MNTNDTPALDLSAALPVKPEELDTLRDRLARAADQDGLLDVTYRTIDSPLGTLLLAATERGLVRVAYEREEFERVLDTIAQRVSSRILRTPARLDAVARELDEYFTGRRTTFDLALDHSLSSGFRAEVQRSLPTIGYGHTASYGDIATLVGRPRAVRAVGTACATNPLPIVVPCHRVVRSDGSYGGYVGGVDAKTTLLTMEGAA</sequence>
<comment type="similarity">
    <text evidence="8">Belongs to the MGMT family.</text>
</comment>
<evidence type="ECO:0000259" key="10">
    <source>
        <dbReference type="Pfam" id="PF02870"/>
    </source>
</evidence>
<dbReference type="PANTHER" id="PTHR10815:SF5">
    <property type="entry name" value="METHYLATED-DNA--PROTEIN-CYSTEINE METHYLTRANSFERASE"/>
    <property type="match status" value="1"/>
</dbReference>
<comment type="catalytic activity">
    <reaction evidence="1 8">
        <text>a 4-O-methyl-thymidine in DNA + L-cysteinyl-[protein] = a thymidine in DNA + S-methyl-L-cysteinyl-[protein]</text>
        <dbReference type="Rhea" id="RHEA:53428"/>
        <dbReference type="Rhea" id="RHEA-COMP:10131"/>
        <dbReference type="Rhea" id="RHEA-COMP:10132"/>
        <dbReference type="Rhea" id="RHEA-COMP:13555"/>
        <dbReference type="Rhea" id="RHEA-COMP:13556"/>
        <dbReference type="ChEBI" id="CHEBI:29950"/>
        <dbReference type="ChEBI" id="CHEBI:82612"/>
        <dbReference type="ChEBI" id="CHEBI:137386"/>
        <dbReference type="ChEBI" id="CHEBI:137387"/>
        <dbReference type="EC" id="2.1.1.63"/>
    </reaction>
</comment>
<keyword evidence="6 8" id="KW-0234">DNA repair</keyword>
<dbReference type="HAMAP" id="MF_00772">
    <property type="entry name" value="OGT"/>
    <property type="match status" value="1"/>
</dbReference>
<evidence type="ECO:0000256" key="5">
    <source>
        <dbReference type="ARBA" id="ARBA00022763"/>
    </source>
</evidence>
<comment type="catalytic activity">
    <reaction evidence="7 8">
        <text>a 6-O-methyl-2'-deoxyguanosine in DNA + L-cysteinyl-[protein] = S-methyl-L-cysteinyl-[protein] + a 2'-deoxyguanosine in DNA</text>
        <dbReference type="Rhea" id="RHEA:24000"/>
        <dbReference type="Rhea" id="RHEA-COMP:10131"/>
        <dbReference type="Rhea" id="RHEA-COMP:10132"/>
        <dbReference type="Rhea" id="RHEA-COMP:11367"/>
        <dbReference type="Rhea" id="RHEA-COMP:11368"/>
        <dbReference type="ChEBI" id="CHEBI:29950"/>
        <dbReference type="ChEBI" id="CHEBI:82612"/>
        <dbReference type="ChEBI" id="CHEBI:85445"/>
        <dbReference type="ChEBI" id="CHEBI:85448"/>
        <dbReference type="EC" id="2.1.1.63"/>
    </reaction>
</comment>
<comment type="function">
    <text evidence="8">Involved in the cellular defense against the biological effects of O6-methylguanine (O6-MeG) and O4-methylthymine (O4-MeT) in DNA. Repairs the methylated nucleobase in DNA by stoichiometrically transferring the methyl group to a cysteine residue in the enzyme. This is a suicide reaction: the enzyme is irreversibly inactivated.</text>
</comment>
<dbReference type="GO" id="GO:0032259">
    <property type="term" value="P:methylation"/>
    <property type="evidence" value="ECO:0007669"/>
    <property type="project" value="UniProtKB-KW"/>
</dbReference>
<evidence type="ECO:0000256" key="8">
    <source>
        <dbReference type="HAMAP-Rule" id="MF_00772"/>
    </source>
</evidence>
<evidence type="ECO:0000256" key="4">
    <source>
        <dbReference type="ARBA" id="ARBA00022679"/>
    </source>
</evidence>
<evidence type="ECO:0000256" key="7">
    <source>
        <dbReference type="ARBA" id="ARBA00049348"/>
    </source>
</evidence>
<feature type="domain" description="Methylguanine DNA methyltransferase ribonuclease-like" evidence="10">
    <location>
        <begin position="42"/>
        <end position="117"/>
    </location>
</feature>
<dbReference type="Pfam" id="PF01035">
    <property type="entry name" value="DNA_binding_1"/>
    <property type="match status" value="1"/>
</dbReference>
<dbReference type="SUPFAM" id="SSF53155">
    <property type="entry name" value="Methylated DNA-protein cysteine methyltransferase domain"/>
    <property type="match status" value="1"/>
</dbReference>
<dbReference type="InterPro" id="IPR023546">
    <property type="entry name" value="MGMT"/>
</dbReference>
<gene>
    <name evidence="11" type="ORF">ACFQDH_08535</name>
</gene>
<dbReference type="NCBIfam" id="TIGR00589">
    <property type="entry name" value="ogt"/>
    <property type="match status" value="1"/>
</dbReference>
<comment type="miscellaneous">
    <text evidence="8">This enzyme catalyzes only one turnover and therefore is not strictly catalytic. According to one definition, an enzyme is a biocatalyst that acts repeatedly and over many reaction cycles.</text>
</comment>
<dbReference type="InterPro" id="IPR036631">
    <property type="entry name" value="MGMT_N_sf"/>
</dbReference>
<accession>A0ABW2AES1</accession>
<comment type="subcellular location">
    <subcellularLocation>
        <location evidence="8">Cytoplasm</location>
    </subcellularLocation>
</comment>
<reference evidence="12" key="1">
    <citation type="journal article" date="2019" name="Int. J. Syst. Evol. Microbiol.">
        <title>The Global Catalogue of Microorganisms (GCM) 10K type strain sequencing project: providing services to taxonomists for standard genome sequencing and annotation.</title>
        <authorList>
            <consortium name="The Broad Institute Genomics Platform"/>
            <consortium name="The Broad Institute Genome Sequencing Center for Infectious Disease"/>
            <person name="Wu L."/>
            <person name="Ma J."/>
        </authorList>
    </citation>
    <scope>NUCLEOTIDE SEQUENCE [LARGE SCALE GENOMIC DNA]</scope>
    <source>
        <strain evidence="12">CCUG 58127</strain>
    </source>
</reference>
<evidence type="ECO:0000256" key="2">
    <source>
        <dbReference type="ARBA" id="ARBA00022490"/>
    </source>
</evidence>
<proteinExistence type="inferred from homology"/>
<dbReference type="InterPro" id="IPR008332">
    <property type="entry name" value="MethylG_MeTrfase_N"/>
</dbReference>
<keyword evidence="4 8" id="KW-0808">Transferase</keyword>
<dbReference type="GO" id="GO:0003908">
    <property type="term" value="F:methylated-DNA-[protein]-cysteine S-methyltransferase activity"/>
    <property type="evidence" value="ECO:0007669"/>
    <property type="project" value="UniProtKB-EC"/>
</dbReference>
<keyword evidence="2 8" id="KW-0963">Cytoplasm</keyword>
<dbReference type="PANTHER" id="PTHR10815">
    <property type="entry name" value="METHYLATED-DNA--PROTEIN-CYSTEINE METHYLTRANSFERASE"/>
    <property type="match status" value="1"/>
</dbReference>
<dbReference type="RefSeq" id="WP_382400334.1">
    <property type="nucleotide sequence ID" value="NZ_JBHSWH010000001.1"/>
</dbReference>
<dbReference type="InterPro" id="IPR036217">
    <property type="entry name" value="MethylDNA_cys_MeTrfase_DNAb"/>
</dbReference>
<feature type="domain" description="Methylated-DNA-[protein]-cysteine S-methyltransferase DNA binding" evidence="9">
    <location>
        <begin position="124"/>
        <end position="203"/>
    </location>
</feature>
<dbReference type="InterPro" id="IPR001497">
    <property type="entry name" value="MethylDNA_cys_MeTrfase_AS"/>
</dbReference>